<dbReference type="SUPFAM" id="SSF51430">
    <property type="entry name" value="NAD(P)-linked oxidoreductase"/>
    <property type="match status" value="1"/>
</dbReference>
<feature type="domain" description="NADP-dependent oxidoreductase" evidence="4">
    <location>
        <begin position="16"/>
        <end position="316"/>
    </location>
</feature>
<organism evidence="5 6">
    <name type="scientific">Planosporangium thailandense</name>
    <dbReference type="NCBI Taxonomy" id="765197"/>
    <lineage>
        <taxon>Bacteria</taxon>
        <taxon>Bacillati</taxon>
        <taxon>Actinomycetota</taxon>
        <taxon>Actinomycetes</taxon>
        <taxon>Micromonosporales</taxon>
        <taxon>Micromonosporaceae</taxon>
        <taxon>Planosporangium</taxon>
    </lineage>
</organism>
<dbReference type="PANTHER" id="PTHR43150:SF2">
    <property type="entry name" value="HYPERKINETIC, ISOFORM M"/>
    <property type="match status" value="1"/>
</dbReference>
<dbReference type="PRINTS" id="PR01577">
    <property type="entry name" value="KCNABCHANNEL"/>
</dbReference>
<keyword evidence="3" id="KW-0560">Oxidoreductase</keyword>
<evidence type="ECO:0000256" key="3">
    <source>
        <dbReference type="ARBA" id="ARBA00023002"/>
    </source>
</evidence>
<protein>
    <submittedName>
        <fullName evidence="5">Aldo/keto reductase</fullName>
    </submittedName>
</protein>
<dbReference type="InterPro" id="IPR023210">
    <property type="entry name" value="NADP_OxRdtase_dom"/>
</dbReference>
<evidence type="ECO:0000256" key="1">
    <source>
        <dbReference type="ARBA" id="ARBA00006515"/>
    </source>
</evidence>
<comment type="caution">
    <text evidence="5">The sequence shown here is derived from an EMBL/GenBank/DDBJ whole genome shotgun (WGS) entry which is preliminary data.</text>
</comment>
<evidence type="ECO:0000259" key="4">
    <source>
        <dbReference type="Pfam" id="PF00248"/>
    </source>
</evidence>
<keyword evidence="6" id="KW-1185">Reference proteome</keyword>
<keyword evidence="2" id="KW-0521">NADP</keyword>
<dbReference type="EMBL" id="JAATVY010000023">
    <property type="protein sequence ID" value="NJC72961.1"/>
    <property type="molecule type" value="Genomic_DNA"/>
</dbReference>
<dbReference type="InterPro" id="IPR036812">
    <property type="entry name" value="NAD(P)_OxRdtase_dom_sf"/>
</dbReference>
<name>A0ABX0Y3J9_9ACTN</name>
<dbReference type="InterPro" id="IPR005399">
    <property type="entry name" value="K_chnl_volt-dep_bsu_KCNAB-rel"/>
</dbReference>
<gene>
    <name evidence="5" type="ORF">HC031_25055</name>
</gene>
<dbReference type="Pfam" id="PF00248">
    <property type="entry name" value="Aldo_ket_red"/>
    <property type="match status" value="1"/>
</dbReference>
<sequence length="337" mass="37163">MEYVRLGASGLKVSRVVYGNWLTHGPHTDRADAFACVRAARDLGISTFDTADAYANTEAESVLGEALQHERRESLEILTKVYNPIGPRGHNDSGLSRKHIMEGINGSLRRLRTDYVDVYQAHRFDTETPLEETMRAMADVVRQGKALYIGVSEWTADQLRRGADLARQLGIQLVSNQPQYSMLWRVIEQEVVPTCEQLGISQIVWSPLAQGVLTGKYLPDARPPGGSRGAGAAESGEPLLNRFMQPEVLRRVQRLRPVADALGLSLAQLALAWALKNRNVAAAIVGASRPEQLKESVAGWKANIPPDAMARIDEILADVVERRPEMTAAMAPKRRPT</sequence>
<accession>A0ABX0Y3J9</accession>
<evidence type="ECO:0000256" key="2">
    <source>
        <dbReference type="ARBA" id="ARBA00022857"/>
    </source>
</evidence>
<dbReference type="RefSeq" id="WP_167927880.1">
    <property type="nucleotide sequence ID" value="NZ_JAATVY010000023.1"/>
</dbReference>
<dbReference type="Gene3D" id="3.20.20.100">
    <property type="entry name" value="NADP-dependent oxidoreductase domain"/>
    <property type="match status" value="1"/>
</dbReference>
<reference evidence="5 6" key="1">
    <citation type="submission" date="2020-03" db="EMBL/GenBank/DDBJ databases">
        <title>WGS of the type strain of Planosporangium spp.</title>
        <authorList>
            <person name="Thawai C."/>
        </authorList>
    </citation>
    <scope>NUCLEOTIDE SEQUENCE [LARGE SCALE GENOMIC DNA]</scope>
    <source>
        <strain evidence="5 6">TBRC 5610</strain>
    </source>
</reference>
<comment type="similarity">
    <text evidence="1">Belongs to the shaker potassium channel beta subunit family.</text>
</comment>
<dbReference type="CDD" id="cd19074">
    <property type="entry name" value="Aldo_ket_red_shaker-like"/>
    <property type="match status" value="1"/>
</dbReference>
<dbReference type="Proteomes" id="UP000722989">
    <property type="component" value="Unassembled WGS sequence"/>
</dbReference>
<evidence type="ECO:0000313" key="5">
    <source>
        <dbReference type="EMBL" id="NJC72961.1"/>
    </source>
</evidence>
<dbReference type="PANTHER" id="PTHR43150">
    <property type="entry name" value="HYPERKINETIC, ISOFORM M"/>
    <property type="match status" value="1"/>
</dbReference>
<evidence type="ECO:0000313" key="6">
    <source>
        <dbReference type="Proteomes" id="UP000722989"/>
    </source>
</evidence>
<proteinExistence type="inferred from homology"/>